<sequence>MKKWMIVMSLVFISWTSSDVKASQLDDWLSDKQIEIYYNQADAKWGKRSYGRSTLRKSGCVPTVLAMIFSNVTDKEVLPTDVANYLYHETDTFNKTFLGTSTEGIFAAVRKWGLEAVNLKDKTSVIESLQKGFPVMVAVEKNKFTPYGGSHELLLDAYQNGQVYVYDPYTKANIGWYSLDDLWREQSQDPIDRMGVTTTFLQISFPTFSPLENKI</sequence>
<dbReference type="Pfam" id="PF13529">
    <property type="entry name" value="Peptidase_C39_2"/>
    <property type="match status" value="1"/>
</dbReference>
<gene>
    <name evidence="2" type="ORF">ABID28_000690</name>
</gene>
<dbReference type="EMBL" id="JBEPLN010000008">
    <property type="protein sequence ID" value="MET3634054.1"/>
    <property type="molecule type" value="Genomic_DNA"/>
</dbReference>
<comment type="caution">
    <text evidence="2">The sequence shown here is derived from an EMBL/GenBank/DDBJ whole genome shotgun (WGS) entry which is preliminary data.</text>
</comment>
<evidence type="ECO:0000259" key="1">
    <source>
        <dbReference type="Pfam" id="PF13529"/>
    </source>
</evidence>
<protein>
    <recommendedName>
        <fullName evidence="1">Peptidase C39-like domain-containing protein</fullName>
    </recommendedName>
</protein>
<name>A0ABV2JE63_9STRE</name>
<evidence type="ECO:0000313" key="2">
    <source>
        <dbReference type="EMBL" id="MET3634054.1"/>
    </source>
</evidence>
<dbReference type="RefSeq" id="WP_354368141.1">
    <property type="nucleotide sequence ID" value="NZ_JBEPLN010000008.1"/>
</dbReference>
<proteinExistence type="predicted"/>
<accession>A0ABV2JE63</accession>
<dbReference type="Gene3D" id="3.90.70.10">
    <property type="entry name" value="Cysteine proteinases"/>
    <property type="match status" value="1"/>
</dbReference>
<organism evidence="2 3">
    <name type="scientific">Streptococcus porcorum</name>
    <dbReference type="NCBI Taxonomy" id="701526"/>
    <lineage>
        <taxon>Bacteria</taxon>
        <taxon>Bacillati</taxon>
        <taxon>Bacillota</taxon>
        <taxon>Bacilli</taxon>
        <taxon>Lactobacillales</taxon>
        <taxon>Streptococcaceae</taxon>
        <taxon>Streptococcus</taxon>
    </lineage>
</organism>
<feature type="domain" description="Peptidase C39-like" evidence="1">
    <location>
        <begin position="37"/>
        <end position="169"/>
    </location>
</feature>
<keyword evidence="3" id="KW-1185">Reference proteome</keyword>
<reference evidence="2 3" key="1">
    <citation type="submission" date="2024-06" db="EMBL/GenBank/DDBJ databases">
        <title>Genomic Encyclopedia of Type Strains, Phase IV (KMG-IV): sequencing the most valuable type-strain genomes for metagenomic binning, comparative biology and taxonomic classification.</title>
        <authorList>
            <person name="Goeker M."/>
        </authorList>
    </citation>
    <scope>NUCLEOTIDE SEQUENCE [LARGE SCALE GENOMIC DNA]</scope>
    <source>
        <strain evidence="2 3">DSM 28302</strain>
    </source>
</reference>
<evidence type="ECO:0000313" key="3">
    <source>
        <dbReference type="Proteomes" id="UP001549037"/>
    </source>
</evidence>
<dbReference type="InterPro" id="IPR039564">
    <property type="entry name" value="Peptidase_C39-like"/>
</dbReference>
<dbReference type="Proteomes" id="UP001549037">
    <property type="component" value="Unassembled WGS sequence"/>
</dbReference>